<keyword evidence="2" id="KW-0238">DNA-binding</keyword>
<dbReference type="InterPro" id="IPR000524">
    <property type="entry name" value="Tscrpt_reg_HTH_GntR"/>
</dbReference>
<dbReference type="Pfam" id="PF00392">
    <property type="entry name" value="GntR"/>
    <property type="match status" value="1"/>
</dbReference>
<dbReference type="PANTHER" id="PTHR43537:SF5">
    <property type="entry name" value="UXU OPERON TRANSCRIPTIONAL REGULATOR"/>
    <property type="match status" value="1"/>
</dbReference>
<dbReference type="Proteomes" id="UP000559182">
    <property type="component" value="Unassembled WGS sequence"/>
</dbReference>
<dbReference type="CDD" id="cd07377">
    <property type="entry name" value="WHTH_GntR"/>
    <property type="match status" value="1"/>
</dbReference>
<dbReference type="SMART" id="SM00895">
    <property type="entry name" value="FCD"/>
    <property type="match status" value="1"/>
</dbReference>
<dbReference type="AlphaFoldDB" id="A0A839N1G3"/>
<evidence type="ECO:0000256" key="1">
    <source>
        <dbReference type="ARBA" id="ARBA00023015"/>
    </source>
</evidence>
<keyword evidence="5" id="KW-0670">Pyruvate</keyword>
<proteinExistence type="predicted"/>
<dbReference type="EMBL" id="JACHVQ010000001">
    <property type="protein sequence ID" value="MBB2891548.1"/>
    <property type="molecule type" value="Genomic_DNA"/>
</dbReference>
<dbReference type="PROSITE" id="PS50949">
    <property type="entry name" value="HTH_GNTR"/>
    <property type="match status" value="1"/>
</dbReference>
<dbReference type="RefSeq" id="WP_183319804.1">
    <property type="nucleotide sequence ID" value="NZ_JACHVQ010000001.1"/>
</dbReference>
<evidence type="ECO:0000256" key="3">
    <source>
        <dbReference type="ARBA" id="ARBA00023163"/>
    </source>
</evidence>
<dbReference type="GO" id="GO:0003677">
    <property type="term" value="F:DNA binding"/>
    <property type="evidence" value="ECO:0007669"/>
    <property type="project" value="UniProtKB-KW"/>
</dbReference>
<keyword evidence="6" id="KW-1185">Reference proteome</keyword>
<dbReference type="PANTHER" id="PTHR43537">
    <property type="entry name" value="TRANSCRIPTIONAL REGULATOR, GNTR FAMILY"/>
    <property type="match status" value="1"/>
</dbReference>
<evidence type="ECO:0000313" key="5">
    <source>
        <dbReference type="EMBL" id="MBB2891548.1"/>
    </source>
</evidence>
<dbReference type="InterPro" id="IPR036388">
    <property type="entry name" value="WH-like_DNA-bd_sf"/>
</dbReference>
<dbReference type="PRINTS" id="PR00035">
    <property type="entry name" value="HTHGNTR"/>
</dbReference>
<evidence type="ECO:0000256" key="2">
    <source>
        <dbReference type="ARBA" id="ARBA00023125"/>
    </source>
</evidence>
<comment type="caution">
    <text evidence="5">The sequence shown here is derived from an EMBL/GenBank/DDBJ whole genome shotgun (WGS) entry which is preliminary data.</text>
</comment>
<feature type="domain" description="HTH gntR-type" evidence="4">
    <location>
        <begin position="11"/>
        <end position="79"/>
    </location>
</feature>
<dbReference type="InterPro" id="IPR036390">
    <property type="entry name" value="WH_DNA-bd_sf"/>
</dbReference>
<reference evidence="5 6" key="1">
    <citation type="submission" date="2020-08" db="EMBL/GenBank/DDBJ databases">
        <title>Sequencing the genomes of 1000 actinobacteria strains.</title>
        <authorList>
            <person name="Klenk H.-P."/>
        </authorList>
    </citation>
    <scope>NUCLEOTIDE SEQUENCE [LARGE SCALE GENOMIC DNA]</scope>
    <source>
        <strain evidence="5 6">DSM 105369</strain>
    </source>
</reference>
<protein>
    <submittedName>
        <fullName evidence="5">GntR family transcriptional repressor for pyruvate dehydrogenase complex</fullName>
    </submittedName>
</protein>
<dbReference type="InterPro" id="IPR008920">
    <property type="entry name" value="TF_FadR/GntR_C"/>
</dbReference>
<name>A0A839N1G3_9MICO</name>
<dbReference type="SMART" id="SM00345">
    <property type="entry name" value="HTH_GNTR"/>
    <property type="match status" value="1"/>
</dbReference>
<dbReference type="Gene3D" id="1.20.120.530">
    <property type="entry name" value="GntR ligand-binding domain-like"/>
    <property type="match status" value="1"/>
</dbReference>
<keyword evidence="1" id="KW-0805">Transcription regulation</keyword>
<dbReference type="Gene3D" id="1.10.10.10">
    <property type="entry name" value="Winged helix-like DNA-binding domain superfamily/Winged helix DNA-binding domain"/>
    <property type="match status" value="1"/>
</dbReference>
<organism evidence="5 6">
    <name type="scientific">Flexivirga oryzae</name>
    <dbReference type="NCBI Taxonomy" id="1794944"/>
    <lineage>
        <taxon>Bacteria</taxon>
        <taxon>Bacillati</taxon>
        <taxon>Actinomycetota</taxon>
        <taxon>Actinomycetes</taxon>
        <taxon>Micrococcales</taxon>
        <taxon>Dermacoccaceae</taxon>
        <taxon>Flexivirga</taxon>
    </lineage>
</organism>
<keyword evidence="3" id="KW-0804">Transcription</keyword>
<evidence type="ECO:0000313" key="6">
    <source>
        <dbReference type="Proteomes" id="UP000559182"/>
    </source>
</evidence>
<dbReference type="InterPro" id="IPR011711">
    <property type="entry name" value="GntR_C"/>
</dbReference>
<dbReference type="SUPFAM" id="SSF48008">
    <property type="entry name" value="GntR ligand-binding domain-like"/>
    <property type="match status" value="1"/>
</dbReference>
<accession>A0A839N1G3</accession>
<gene>
    <name evidence="5" type="ORF">FHU39_001532</name>
</gene>
<evidence type="ECO:0000259" key="4">
    <source>
        <dbReference type="PROSITE" id="PS50949"/>
    </source>
</evidence>
<sequence length="236" mass="26037">MADTLRPVGRTRLYEQVIARLQEHVAQSGLTAGSRLPPERELAARLGVSRASVAQAIVALEVQGLVETRHGGGIYLVRDRLEVDSLPDLVARKKRLPDVLDARDALETKLAALAAERRTEADLAAIDAALVFMQGQIDREEVPIEGDRRFHTAVTAAAHSHLLEEFYGEIRDAIAESRRESLRQPDRPRQSYADHARIAAAIRAGDAREAAEAMHGHVDHVSTVRLLSWEPDDEDS</sequence>
<dbReference type="SUPFAM" id="SSF46785">
    <property type="entry name" value="Winged helix' DNA-binding domain"/>
    <property type="match status" value="1"/>
</dbReference>
<dbReference type="Pfam" id="PF07729">
    <property type="entry name" value="FCD"/>
    <property type="match status" value="1"/>
</dbReference>
<dbReference type="GO" id="GO:0003700">
    <property type="term" value="F:DNA-binding transcription factor activity"/>
    <property type="evidence" value="ECO:0007669"/>
    <property type="project" value="InterPro"/>
</dbReference>